<gene>
    <name evidence="2" type="ORF">FHS74_001242</name>
</gene>
<comment type="caution">
    <text evidence="2">The sequence shown here is derived from an EMBL/GenBank/DDBJ whole genome shotgun (WGS) entry which is preliminary data.</text>
</comment>
<dbReference type="Proteomes" id="UP000539175">
    <property type="component" value="Unassembled WGS sequence"/>
</dbReference>
<sequence length="341" mass="34186">MPAPGPRNAITDVPGLTVGHATDERARTGVTVLLCGPVGNATGWAGGVDVRGGGPGTRETEVLAPENLVGRAHAIVLAGGSAFGLGAADGVAAALSQQGMGLTLWPGTPAVPLVPAAVLYDLANGGDKDWGLHPPYRDLGLRAVEAAGSDVDQGAVGAGRGAMAGLIPGGVGTASIDLGDGLMVGALVAANPLGSVFMPDGRTYWAWPFEINGEFGDRRPSGPVDVSDPVPELSRLGARRSPTPGANTTIAVVAASVDLTTAECTRMAMMAQDGLARAVRPAHTPFDGDTVFAVAQGAALSSDKGSRWAQVARIGSAAADCLARAIARAVYHAGDGQPRAQ</sequence>
<dbReference type="PANTHER" id="PTHR36512:SF3">
    <property type="entry name" value="BLR5678 PROTEIN"/>
    <property type="match status" value="1"/>
</dbReference>
<dbReference type="PANTHER" id="PTHR36512">
    <property type="entry name" value="D-AMINOPEPTIDASE"/>
    <property type="match status" value="1"/>
</dbReference>
<accession>A0A7X0AVX5</accession>
<evidence type="ECO:0000256" key="1">
    <source>
        <dbReference type="ARBA" id="ARBA00007068"/>
    </source>
</evidence>
<dbReference type="InterPro" id="IPR005321">
    <property type="entry name" value="Peptidase_S58_DmpA"/>
</dbReference>
<dbReference type="AlphaFoldDB" id="A0A7X0AVX5"/>
<dbReference type="RefSeq" id="WP_184798539.1">
    <property type="nucleotide sequence ID" value="NZ_JACIIZ010000003.1"/>
</dbReference>
<comment type="similarity">
    <text evidence="1">Belongs to the peptidase S58 family.</text>
</comment>
<keyword evidence="3" id="KW-1185">Reference proteome</keyword>
<keyword evidence="2" id="KW-0378">Hydrolase</keyword>
<dbReference type="SUPFAM" id="SSF56266">
    <property type="entry name" value="DmpA/ArgJ-like"/>
    <property type="match status" value="1"/>
</dbReference>
<proteinExistence type="inferred from homology"/>
<dbReference type="GO" id="GO:0004177">
    <property type="term" value="F:aminopeptidase activity"/>
    <property type="evidence" value="ECO:0007669"/>
    <property type="project" value="UniProtKB-KW"/>
</dbReference>
<dbReference type="CDD" id="cd02252">
    <property type="entry name" value="nylC_like"/>
    <property type="match status" value="1"/>
</dbReference>
<dbReference type="Pfam" id="PF03576">
    <property type="entry name" value="Peptidase_S58"/>
    <property type="match status" value="1"/>
</dbReference>
<dbReference type="Gene3D" id="3.60.70.12">
    <property type="entry name" value="L-amino peptidase D-ALA esterase/amidase"/>
    <property type="match status" value="1"/>
</dbReference>
<reference evidence="2 3" key="1">
    <citation type="submission" date="2020-08" db="EMBL/GenBank/DDBJ databases">
        <title>Genomic Encyclopedia of Type Strains, Phase IV (KMG-IV): sequencing the most valuable type-strain genomes for metagenomic binning, comparative biology and taxonomic classification.</title>
        <authorList>
            <person name="Goeker M."/>
        </authorList>
    </citation>
    <scope>NUCLEOTIDE SEQUENCE [LARGE SCALE GENOMIC DNA]</scope>
    <source>
        <strain evidence="2 3">DSM 22198</strain>
    </source>
</reference>
<organism evidence="2 3">
    <name type="scientific">Nitrospirillum iridis</name>
    <dbReference type="NCBI Taxonomy" id="765888"/>
    <lineage>
        <taxon>Bacteria</taxon>
        <taxon>Pseudomonadati</taxon>
        <taxon>Pseudomonadota</taxon>
        <taxon>Alphaproteobacteria</taxon>
        <taxon>Rhodospirillales</taxon>
        <taxon>Azospirillaceae</taxon>
        <taxon>Nitrospirillum</taxon>
    </lineage>
</organism>
<keyword evidence="2" id="KW-0645">Protease</keyword>
<protein>
    <submittedName>
        <fullName evidence="2">L-aminopeptidase/D-esterase-like protein</fullName>
    </submittedName>
</protein>
<evidence type="ECO:0000313" key="2">
    <source>
        <dbReference type="EMBL" id="MBB6250697.1"/>
    </source>
</evidence>
<keyword evidence="2" id="KW-0031">Aminopeptidase</keyword>
<dbReference type="InterPro" id="IPR016117">
    <property type="entry name" value="ArgJ-like_dom_sf"/>
</dbReference>
<dbReference type="EMBL" id="JACIIZ010000003">
    <property type="protein sequence ID" value="MBB6250697.1"/>
    <property type="molecule type" value="Genomic_DNA"/>
</dbReference>
<name>A0A7X0AVX5_9PROT</name>
<evidence type="ECO:0000313" key="3">
    <source>
        <dbReference type="Proteomes" id="UP000539175"/>
    </source>
</evidence>